<dbReference type="Gene3D" id="2.40.160.20">
    <property type="match status" value="1"/>
</dbReference>
<keyword evidence="9" id="KW-0998">Cell outer membrane</keyword>
<dbReference type="Pfam" id="PF00691">
    <property type="entry name" value="OmpA"/>
    <property type="match status" value="1"/>
</dbReference>
<evidence type="ECO:0000256" key="4">
    <source>
        <dbReference type="ARBA" id="ARBA00022452"/>
    </source>
</evidence>
<organism evidence="14 15">
    <name type="scientific">Grimontia marina</name>
    <dbReference type="NCBI Taxonomy" id="646534"/>
    <lineage>
        <taxon>Bacteria</taxon>
        <taxon>Pseudomonadati</taxon>
        <taxon>Pseudomonadota</taxon>
        <taxon>Gammaproteobacteria</taxon>
        <taxon>Vibrionales</taxon>
        <taxon>Vibrionaceae</taxon>
        <taxon>Grimontia</taxon>
    </lineage>
</organism>
<evidence type="ECO:0000256" key="12">
    <source>
        <dbReference type="SAM" id="SignalP"/>
    </source>
</evidence>
<dbReference type="InterPro" id="IPR000498">
    <property type="entry name" value="OmpA-like_TM_dom"/>
</dbReference>
<dbReference type="InterPro" id="IPR006664">
    <property type="entry name" value="OMP_bac"/>
</dbReference>
<dbReference type="InterPro" id="IPR050330">
    <property type="entry name" value="Bact_OuterMem_StrucFunc"/>
</dbReference>
<feature type="signal peptide" evidence="12">
    <location>
        <begin position="1"/>
        <end position="22"/>
    </location>
</feature>
<dbReference type="GO" id="GO:0015288">
    <property type="term" value="F:porin activity"/>
    <property type="evidence" value="ECO:0007669"/>
    <property type="project" value="UniProtKB-KW"/>
</dbReference>
<dbReference type="Proteomes" id="UP000073601">
    <property type="component" value="Unassembled WGS sequence"/>
</dbReference>
<feature type="domain" description="OmpA-like" evidence="13">
    <location>
        <begin position="219"/>
        <end position="336"/>
    </location>
</feature>
<evidence type="ECO:0000256" key="9">
    <source>
        <dbReference type="ARBA" id="ARBA00023237"/>
    </source>
</evidence>
<dbReference type="PROSITE" id="PS01068">
    <property type="entry name" value="OMPA_1"/>
    <property type="match status" value="1"/>
</dbReference>
<dbReference type="GO" id="GO:0046930">
    <property type="term" value="C:pore complex"/>
    <property type="evidence" value="ECO:0007669"/>
    <property type="project" value="UniProtKB-KW"/>
</dbReference>
<evidence type="ECO:0000256" key="10">
    <source>
        <dbReference type="PROSITE-ProRule" id="PRU00473"/>
    </source>
</evidence>
<evidence type="ECO:0000259" key="13">
    <source>
        <dbReference type="PROSITE" id="PS51123"/>
    </source>
</evidence>
<keyword evidence="6" id="KW-0406">Ion transport</keyword>
<name>A0A128FHC9_9GAMM</name>
<evidence type="ECO:0000256" key="11">
    <source>
        <dbReference type="SAM" id="MobiDB-lite"/>
    </source>
</evidence>
<keyword evidence="3" id="KW-0813">Transport</keyword>
<gene>
    <name evidence="14" type="primary">ompA</name>
    <name evidence="14" type="ORF">GMA8713_03938</name>
</gene>
<dbReference type="PANTHER" id="PTHR30329:SF21">
    <property type="entry name" value="LIPOPROTEIN YIAD-RELATED"/>
    <property type="match status" value="1"/>
</dbReference>
<keyword evidence="12" id="KW-0732">Signal</keyword>
<evidence type="ECO:0000313" key="15">
    <source>
        <dbReference type="Proteomes" id="UP000073601"/>
    </source>
</evidence>
<reference evidence="15" key="1">
    <citation type="submission" date="2016-02" db="EMBL/GenBank/DDBJ databases">
        <authorList>
            <person name="Rodrigo-Torres Lidia"/>
            <person name="Arahal R.David."/>
        </authorList>
    </citation>
    <scope>NUCLEOTIDE SEQUENCE [LARGE SCALE GENOMIC DNA]</scope>
    <source>
        <strain evidence="15">CECT 8713</strain>
    </source>
</reference>
<dbReference type="InterPro" id="IPR006665">
    <property type="entry name" value="OmpA-like"/>
</dbReference>
<dbReference type="PRINTS" id="PR01021">
    <property type="entry name" value="OMPADOMAIN"/>
</dbReference>
<dbReference type="InterPro" id="IPR006690">
    <property type="entry name" value="OMPA-like_CS"/>
</dbReference>
<comment type="subcellular location">
    <subcellularLocation>
        <location evidence="1">Cell outer membrane</location>
        <topology evidence="1">Multi-pass membrane protein</topology>
    </subcellularLocation>
</comment>
<dbReference type="GO" id="GO:0009279">
    <property type="term" value="C:cell outer membrane"/>
    <property type="evidence" value="ECO:0007669"/>
    <property type="project" value="UniProtKB-SubCell"/>
</dbReference>
<keyword evidence="5" id="KW-0812">Transmembrane</keyword>
<evidence type="ECO:0000256" key="5">
    <source>
        <dbReference type="ARBA" id="ARBA00022692"/>
    </source>
</evidence>
<feature type="chain" id="PRO_5007282479" evidence="12">
    <location>
        <begin position="23"/>
        <end position="339"/>
    </location>
</feature>
<evidence type="ECO:0000313" key="14">
    <source>
        <dbReference type="EMBL" id="CZF85905.1"/>
    </source>
</evidence>
<evidence type="ECO:0000256" key="7">
    <source>
        <dbReference type="ARBA" id="ARBA00023114"/>
    </source>
</evidence>
<keyword evidence="15" id="KW-1185">Reference proteome</keyword>
<sequence length="339" mass="36906">MKKAVTSLGLIVALSPVANVFAQDDSNFYLGGRFGVSTLTDACQAGNCGSLGNDEVAGGLILGYDFGNNFSIESTYDYLGRFDTAFNGVNPGAGDLTALTLAPKFNVGVTDLTDIYGKLGLAWWNWNSKVGTGDQDDYSILAALGVDHRANDLVNVRLEYQYIPDMDKGYFDADNHLITAGVTFHFGRHKEPEPQPEPEPEPVVVEEVVVVETVVEESKRYVFSQADEVELFAFGKSELSPGASQQLDPMLKRLQDFEEATAIIIGHTDSVGSEVFNKKLSEERARTVANYFTSNGISADRLSVVGEGESNPVASNDTAEGRAKNRRVEIESPEFVYEE</sequence>
<dbReference type="PROSITE" id="PS51123">
    <property type="entry name" value="OMPA_2"/>
    <property type="match status" value="1"/>
</dbReference>
<dbReference type="Gene3D" id="3.30.1330.60">
    <property type="entry name" value="OmpA-like domain"/>
    <property type="match status" value="1"/>
</dbReference>
<dbReference type="AlphaFoldDB" id="A0A128FHC9"/>
<dbReference type="OrthoDB" id="9782229at2"/>
<feature type="region of interest" description="Disordered" evidence="11">
    <location>
        <begin position="307"/>
        <end position="327"/>
    </location>
</feature>
<evidence type="ECO:0000256" key="8">
    <source>
        <dbReference type="ARBA" id="ARBA00023136"/>
    </source>
</evidence>
<dbReference type="InterPro" id="IPR036737">
    <property type="entry name" value="OmpA-like_sf"/>
</dbReference>
<dbReference type="Pfam" id="PF01389">
    <property type="entry name" value="OmpA_membrane"/>
    <property type="match status" value="1"/>
</dbReference>
<keyword evidence="7" id="KW-0626">Porin</keyword>
<keyword evidence="4" id="KW-1134">Transmembrane beta strand</keyword>
<dbReference type="InterPro" id="IPR011250">
    <property type="entry name" value="OMP/PagP_B-barrel"/>
</dbReference>
<evidence type="ECO:0000256" key="3">
    <source>
        <dbReference type="ARBA" id="ARBA00022448"/>
    </source>
</evidence>
<proteinExistence type="inferred from homology"/>
<dbReference type="GO" id="GO:0006811">
    <property type="term" value="P:monoatomic ion transport"/>
    <property type="evidence" value="ECO:0007669"/>
    <property type="project" value="UniProtKB-KW"/>
</dbReference>
<dbReference type="SUPFAM" id="SSF103088">
    <property type="entry name" value="OmpA-like"/>
    <property type="match status" value="1"/>
</dbReference>
<evidence type="ECO:0000256" key="6">
    <source>
        <dbReference type="ARBA" id="ARBA00023065"/>
    </source>
</evidence>
<dbReference type="CDD" id="cd07185">
    <property type="entry name" value="OmpA_C-like"/>
    <property type="match status" value="1"/>
</dbReference>
<protein>
    <submittedName>
        <fullName evidence="14">Outer membrane protein A</fullName>
    </submittedName>
</protein>
<comment type="similarity">
    <text evidence="2">Belongs to the outer membrane OOP (TC 1.B.6) superfamily. OmpA family.</text>
</comment>
<accession>A0A128FHC9</accession>
<dbReference type="RefSeq" id="WP_062713380.1">
    <property type="nucleotide sequence ID" value="NZ_CAWRCI010000047.1"/>
</dbReference>
<dbReference type="EMBL" id="FIZY01000047">
    <property type="protein sequence ID" value="CZF85905.1"/>
    <property type="molecule type" value="Genomic_DNA"/>
</dbReference>
<evidence type="ECO:0000256" key="1">
    <source>
        <dbReference type="ARBA" id="ARBA00004571"/>
    </source>
</evidence>
<keyword evidence="8 10" id="KW-0472">Membrane</keyword>
<evidence type="ECO:0000256" key="2">
    <source>
        <dbReference type="ARBA" id="ARBA00005710"/>
    </source>
</evidence>
<dbReference type="SUPFAM" id="SSF56925">
    <property type="entry name" value="OMPA-like"/>
    <property type="match status" value="1"/>
</dbReference>
<dbReference type="PANTHER" id="PTHR30329">
    <property type="entry name" value="STATOR ELEMENT OF FLAGELLAR MOTOR COMPLEX"/>
    <property type="match status" value="1"/>
</dbReference>